<dbReference type="Gene3D" id="3.50.50.60">
    <property type="entry name" value="FAD/NAD(P)-binding domain"/>
    <property type="match status" value="1"/>
</dbReference>
<dbReference type="Pfam" id="PF01266">
    <property type="entry name" value="DAO"/>
    <property type="match status" value="1"/>
</dbReference>
<accession>A0A841Q0E1</accession>
<protein>
    <submittedName>
        <fullName evidence="7">L-2-hydroxyglutarate oxidase</fullName>
        <ecNumber evidence="7">1.1.3.-</ecNumber>
    </submittedName>
</protein>
<dbReference type="EC" id="1.1.3.-" evidence="7"/>
<dbReference type="PANTHER" id="PTHR43104:SF2">
    <property type="entry name" value="L-2-HYDROXYGLUTARATE DEHYDROGENASE, MITOCHONDRIAL"/>
    <property type="match status" value="1"/>
</dbReference>
<comment type="cofactor">
    <cofactor evidence="1">
        <name>FAD</name>
        <dbReference type="ChEBI" id="CHEBI:57692"/>
    </cofactor>
</comment>
<keyword evidence="3" id="KW-0274">FAD</keyword>
<evidence type="ECO:0000256" key="3">
    <source>
        <dbReference type="ARBA" id="ARBA00022827"/>
    </source>
</evidence>
<evidence type="ECO:0000259" key="6">
    <source>
        <dbReference type="Pfam" id="PF01266"/>
    </source>
</evidence>
<dbReference type="Proteomes" id="UP000568839">
    <property type="component" value="Unassembled WGS sequence"/>
</dbReference>
<sequence length="395" mass="43755">MYDYIIIGAGIVGLATSKAIYDQYPNASVLLLEKEEEVAAHQTGHNSGVIHSGIYYRPGSLKARLAASGNQSMKDFCDKQQIPYDECGKVIVATSEEEIPVMNQLYDRGMKNGLAVRRLDQKELTDIEPYTQGVGALKVPSASIVNFTTVAKELASLHQQQGGDLQLSTEVCAIKEKNHSIWVDTNEGSFEGKVLINCAGLQSDRIARLSGYYMDVKIVPFRGEYYKLKPESRYLVKNLVYPVPNPEFPFLGVHFTRMINGEVEAGPNAVPGLKREGYLKKDISVRDTTEVLTYEGFRKIARQYFKIGLGELARSFSKQKFVKSLQTLIPEIEADDLTPAPAGVRAQALSNDGKLIDDFIIIRGKRSLHVCNAPSPAATASLEIGKEIVRQLEHR</sequence>
<name>A0A841Q0E1_9BACL</name>
<dbReference type="EMBL" id="JACHHJ010000004">
    <property type="protein sequence ID" value="MBB6450902.1"/>
    <property type="molecule type" value="Genomic_DNA"/>
</dbReference>
<dbReference type="GO" id="GO:0047545">
    <property type="term" value="F:(S)-2-hydroxyglutarate dehydrogenase activity"/>
    <property type="evidence" value="ECO:0007669"/>
    <property type="project" value="TreeGrafter"/>
</dbReference>
<dbReference type="SUPFAM" id="SSF51905">
    <property type="entry name" value="FAD/NAD(P)-binding domain"/>
    <property type="match status" value="1"/>
</dbReference>
<comment type="caution">
    <text evidence="7">The sequence shown here is derived from an EMBL/GenBank/DDBJ whole genome shotgun (WGS) entry which is preliminary data.</text>
</comment>
<evidence type="ECO:0000256" key="2">
    <source>
        <dbReference type="ARBA" id="ARBA00022630"/>
    </source>
</evidence>
<gene>
    <name evidence="7" type="ORF">HNR44_002892</name>
</gene>
<dbReference type="InterPro" id="IPR036188">
    <property type="entry name" value="FAD/NAD-bd_sf"/>
</dbReference>
<dbReference type="InterPro" id="IPR006076">
    <property type="entry name" value="FAD-dep_OxRdtase"/>
</dbReference>
<feature type="domain" description="FAD dependent oxidoreductase" evidence="6">
    <location>
        <begin position="3"/>
        <end position="389"/>
    </location>
</feature>
<evidence type="ECO:0000313" key="7">
    <source>
        <dbReference type="EMBL" id="MBB6450902.1"/>
    </source>
</evidence>
<evidence type="ECO:0000256" key="4">
    <source>
        <dbReference type="ARBA" id="ARBA00023002"/>
    </source>
</evidence>
<comment type="similarity">
    <text evidence="5">Belongs to the L2HGDH family.</text>
</comment>
<reference evidence="7 8" key="1">
    <citation type="submission" date="2020-08" db="EMBL/GenBank/DDBJ databases">
        <title>Genomic Encyclopedia of Type Strains, Phase IV (KMG-IV): sequencing the most valuable type-strain genomes for metagenomic binning, comparative biology and taxonomic classification.</title>
        <authorList>
            <person name="Goeker M."/>
        </authorList>
    </citation>
    <scope>NUCLEOTIDE SEQUENCE [LARGE SCALE GENOMIC DNA]</scope>
    <source>
        <strain evidence="7 8">DSM 21769</strain>
    </source>
</reference>
<dbReference type="NCBIfam" id="NF008726">
    <property type="entry name" value="PRK11728.1"/>
    <property type="match status" value="1"/>
</dbReference>
<dbReference type="RefSeq" id="WP_184404964.1">
    <property type="nucleotide sequence ID" value="NZ_JACHHJ010000004.1"/>
</dbReference>
<keyword evidence="8" id="KW-1185">Reference proteome</keyword>
<keyword evidence="4 7" id="KW-0560">Oxidoreductase</keyword>
<keyword evidence="2" id="KW-0285">Flavoprotein</keyword>
<evidence type="ECO:0000256" key="5">
    <source>
        <dbReference type="ARBA" id="ARBA00037941"/>
    </source>
</evidence>
<proteinExistence type="inferred from homology"/>
<dbReference type="PANTHER" id="PTHR43104">
    <property type="entry name" value="L-2-HYDROXYGLUTARATE DEHYDROGENASE, MITOCHONDRIAL"/>
    <property type="match status" value="1"/>
</dbReference>
<dbReference type="GO" id="GO:0005737">
    <property type="term" value="C:cytoplasm"/>
    <property type="evidence" value="ECO:0007669"/>
    <property type="project" value="TreeGrafter"/>
</dbReference>
<evidence type="ECO:0000256" key="1">
    <source>
        <dbReference type="ARBA" id="ARBA00001974"/>
    </source>
</evidence>
<dbReference type="Gene3D" id="3.30.9.10">
    <property type="entry name" value="D-Amino Acid Oxidase, subunit A, domain 2"/>
    <property type="match status" value="1"/>
</dbReference>
<organism evidence="7 8">
    <name type="scientific">Geomicrobium halophilum</name>
    <dbReference type="NCBI Taxonomy" id="549000"/>
    <lineage>
        <taxon>Bacteria</taxon>
        <taxon>Bacillati</taxon>
        <taxon>Bacillota</taxon>
        <taxon>Bacilli</taxon>
        <taxon>Bacillales</taxon>
        <taxon>Geomicrobium</taxon>
    </lineage>
</organism>
<dbReference type="AlphaFoldDB" id="A0A841Q0E1"/>
<evidence type="ECO:0000313" key="8">
    <source>
        <dbReference type="Proteomes" id="UP000568839"/>
    </source>
</evidence>